<dbReference type="EMBL" id="CP010868">
    <property type="protein sequence ID" value="AJM92390.1"/>
    <property type="molecule type" value="Genomic_DNA"/>
</dbReference>
<accession>A0A0C5BZG4</accession>
<dbReference type="RefSeq" id="WP_148703239.1">
    <property type="nucleotide sequence ID" value="NZ_CP010868.1"/>
</dbReference>
<dbReference type="OrthoDB" id="9784at2157"/>
<dbReference type="InterPro" id="IPR002491">
    <property type="entry name" value="ABC_transptr_periplasmic_BD"/>
</dbReference>
<dbReference type="SUPFAM" id="SSF53807">
    <property type="entry name" value="Helical backbone' metal receptor"/>
    <property type="match status" value="1"/>
</dbReference>
<reference evidence="4" key="1">
    <citation type="submission" date="2015-02" db="EMBL/GenBank/DDBJ databases">
        <title>Characterization of two novel Thaumarchaeota isolated from the Northern Adriatic Sea.</title>
        <authorList>
            <person name="Bayer B."/>
            <person name="Vojvoda J."/>
            <person name="Offre P."/>
            <person name="Srivastava A."/>
            <person name="Elisabeth N."/>
            <person name="Garcia J.A.L."/>
            <person name="Schleper C."/>
            <person name="Herndl G.J."/>
        </authorList>
    </citation>
    <scope>NUCLEOTIDE SEQUENCE [LARGE SCALE GENOMIC DNA]</scope>
    <source>
        <strain evidence="4">D3C</strain>
    </source>
</reference>
<reference evidence="3 4" key="2">
    <citation type="journal article" date="2016" name="ISME J.">
        <title>Physiological and genomic characterization of two novel marine thaumarchaeal strains indicates niche differentiation.</title>
        <authorList>
            <person name="Bayer B."/>
            <person name="Vojvoda J."/>
            <person name="Offre P."/>
            <person name="Alves R.J."/>
            <person name="Elisabeth N.H."/>
            <person name="Garcia J.A."/>
            <person name="Volland J.M."/>
            <person name="Srivastava A."/>
            <person name="Schleper C."/>
            <person name="Herndl G.J."/>
        </authorList>
    </citation>
    <scope>NUCLEOTIDE SEQUENCE [LARGE SCALE GENOMIC DNA]</scope>
    <source>
        <strain evidence="3 4">D3C</strain>
    </source>
</reference>
<dbReference type="GeneID" id="41600319"/>
<proteinExistence type="predicted"/>
<keyword evidence="1" id="KW-0175">Coiled coil</keyword>
<keyword evidence="4" id="KW-1185">Reference proteome</keyword>
<dbReference type="Gene3D" id="3.40.50.1980">
    <property type="entry name" value="Nitrogenase molybdenum iron protein domain"/>
    <property type="match status" value="2"/>
</dbReference>
<protein>
    <submittedName>
        <fullName evidence="3">Periplasmic binding protein</fullName>
    </submittedName>
</protein>
<name>A0A0C5BZG4_9ARCH</name>
<dbReference type="CDD" id="cd01144">
    <property type="entry name" value="BtuF"/>
    <property type="match status" value="1"/>
</dbReference>
<reference evidence="3 4" key="3">
    <citation type="journal article" date="2019" name="Int. J. Syst. Evol. Microbiol.">
        <title>Nitrosopumilus adriaticus sp. nov. and Nitrosopumilus piranensis sp. nov., two ammonia-oxidizing archaea from the Adriatic Sea and members of the class Nitrososphaeria.</title>
        <authorList>
            <person name="Bayer B."/>
            <person name="Vojvoda J."/>
            <person name="Reinthaler T."/>
            <person name="Reyes C."/>
            <person name="Pinto M."/>
            <person name="Herndl G.J."/>
        </authorList>
    </citation>
    <scope>NUCLEOTIDE SEQUENCE [LARGE SCALE GENOMIC DNA]</scope>
    <source>
        <strain evidence="3 4">D3C</strain>
    </source>
</reference>
<dbReference type="PANTHER" id="PTHR42860:SF1">
    <property type="entry name" value="VITAMIN B12-BINDING PROTEIN"/>
    <property type="match status" value="1"/>
</dbReference>
<dbReference type="InterPro" id="IPR051030">
    <property type="entry name" value="Vitamin_B12-ABC_binding"/>
</dbReference>
<dbReference type="STRING" id="1582439.NPIRD3C_1178"/>
<dbReference type="KEGG" id="nid:NPIRD3C_1178"/>
<evidence type="ECO:0000313" key="3">
    <source>
        <dbReference type="EMBL" id="AJM92390.1"/>
    </source>
</evidence>
<evidence type="ECO:0000256" key="1">
    <source>
        <dbReference type="SAM" id="Coils"/>
    </source>
</evidence>
<evidence type="ECO:0000313" key="4">
    <source>
        <dbReference type="Proteomes" id="UP000032027"/>
    </source>
</evidence>
<dbReference type="PROSITE" id="PS50983">
    <property type="entry name" value="FE_B12_PBP"/>
    <property type="match status" value="1"/>
</dbReference>
<feature type="domain" description="Fe/B12 periplasmic-binding" evidence="2">
    <location>
        <begin position="4"/>
        <end position="291"/>
    </location>
</feature>
<dbReference type="PANTHER" id="PTHR42860">
    <property type="entry name" value="VITAMIN B12-BINDING PROTEIN"/>
    <property type="match status" value="1"/>
</dbReference>
<dbReference type="Proteomes" id="UP000032027">
    <property type="component" value="Chromosome"/>
</dbReference>
<evidence type="ECO:0000259" key="2">
    <source>
        <dbReference type="PROSITE" id="PS50983"/>
    </source>
</evidence>
<dbReference type="AlphaFoldDB" id="A0A0C5BZG4"/>
<feature type="coiled-coil region" evidence="1">
    <location>
        <begin position="143"/>
        <end position="170"/>
    </location>
</feature>
<dbReference type="PATRIC" id="fig|1582439.9.peg.1213"/>
<sequence length="306" mass="34725">MEKRIVSFLPSATELIYELGAQEDLYGVTHECKFPTEASLKPKVINSVIDSEKLTSSQINTITCQLLNDKKDIFELNEKNLIDANPDIIITQETCSVCAAYTNQVNKAIKILEKKPSVYSMDPHNLEEIFESVREIGIVLGREVKAQEILESLKKRIQKIKNRVKDKSSKVLALEWLDPFFTAGHWIPEMIKIAGGRNLISRAGEHSRRMSFEEVKESNPDIIILMPCGFDVKRTVLEYKSILAKNQAWLNIDAVKNNKVFAVDANSFFSKPSIRTIEGIEILAKIIHPNEFQKTIVSENSFSKIE</sequence>
<dbReference type="HOGENOM" id="CLU_038034_9_1_2"/>
<gene>
    <name evidence="3" type="ORF">NPIRD3C_1178</name>
</gene>
<organism evidence="3 4">
    <name type="scientific">Nitrosopumilus piranensis</name>
    <dbReference type="NCBI Taxonomy" id="1582439"/>
    <lineage>
        <taxon>Archaea</taxon>
        <taxon>Nitrososphaerota</taxon>
        <taxon>Nitrososphaeria</taxon>
        <taxon>Nitrosopumilales</taxon>
        <taxon>Nitrosopumilaceae</taxon>
        <taxon>Nitrosopumilus</taxon>
    </lineage>
</organism>
<dbReference type="Pfam" id="PF01497">
    <property type="entry name" value="Peripla_BP_2"/>
    <property type="match status" value="1"/>
</dbReference>